<dbReference type="PANTHER" id="PTHR12049">
    <property type="entry name" value="PROTEIN ARGININE METHYLTRANSFERASE NDUFAF7, MITOCHONDRIAL"/>
    <property type="match status" value="1"/>
</dbReference>
<dbReference type="InterPro" id="IPR038375">
    <property type="entry name" value="NDUFAF7_sf"/>
</dbReference>
<comment type="subcellular location">
    <subcellularLocation>
        <location evidence="1">Mitochondrion</location>
    </subcellularLocation>
</comment>
<evidence type="ECO:0000256" key="6">
    <source>
        <dbReference type="ARBA" id="ARBA00023128"/>
    </source>
</evidence>
<proteinExistence type="inferred from homology"/>
<evidence type="ECO:0000256" key="7">
    <source>
        <dbReference type="ARBA" id="ARBA00048612"/>
    </source>
</evidence>
<dbReference type="AlphaFoldDB" id="A0AAF0EAM5"/>
<comment type="similarity">
    <text evidence="2">Belongs to the NDUFAF7 family.</text>
</comment>
<dbReference type="EMBL" id="CP119900">
    <property type="protein sequence ID" value="WFD21975.1"/>
    <property type="molecule type" value="Genomic_DNA"/>
</dbReference>
<gene>
    <name evidence="8" type="ORF">MEQU1_000637</name>
</gene>
<dbReference type="GO" id="GO:0005739">
    <property type="term" value="C:mitochondrion"/>
    <property type="evidence" value="ECO:0007669"/>
    <property type="project" value="UniProtKB-SubCell"/>
</dbReference>
<dbReference type="GO" id="GO:0035243">
    <property type="term" value="F:protein-arginine omega-N symmetric methyltransferase activity"/>
    <property type="evidence" value="ECO:0007669"/>
    <property type="project" value="UniProtKB-EC"/>
</dbReference>
<evidence type="ECO:0000256" key="4">
    <source>
        <dbReference type="ARBA" id="ARBA00022603"/>
    </source>
</evidence>
<evidence type="ECO:0000256" key="5">
    <source>
        <dbReference type="ARBA" id="ARBA00022679"/>
    </source>
</evidence>
<organism evidence="8 9">
    <name type="scientific">Malassezia equina</name>
    <dbReference type="NCBI Taxonomy" id="1381935"/>
    <lineage>
        <taxon>Eukaryota</taxon>
        <taxon>Fungi</taxon>
        <taxon>Dikarya</taxon>
        <taxon>Basidiomycota</taxon>
        <taxon>Ustilaginomycotina</taxon>
        <taxon>Malasseziomycetes</taxon>
        <taxon>Malasseziales</taxon>
        <taxon>Malasseziaceae</taxon>
        <taxon>Malassezia</taxon>
    </lineage>
</organism>
<accession>A0AAF0EAM5</accession>
<dbReference type="InterPro" id="IPR029063">
    <property type="entry name" value="SAM-dependent_MTases_sf"/>
</dbReference>
<keyword evidence="9" id="KW-1185">Reference proteome</keyword>
<keyword evidence="5" id="KW-0808">Transferase</keyword>
<keyword evidence="6" id="KW-0496">Mitochondrion</keyword>
<dbReference type="EC" id="2.1.1.320" evidence="3"/>
<keyword evidence="4" id="KW-0489">Methyltransferase</keyword>
<evidence type="ECO:0000256" key="1">
    <source>
        <dbReference type="ARBA" id="ARBA00004173"/>
    </source>
</evidence>
<dbReference type="Gene3D" id="3.40.50.12710">
    <property type="match status" value="1"/>
</dbReference>
<protein>
    <recommendedName>
        <fullName evidence="3">type II protein arginine methyltransferase</fullName>
        <ecNumber evidence="3">2.1.1.320</ecNumber>
    </recommendedName>
</protein>
<dbReference type="GO" id="GO:0032259">
    <property type="term" value="P:methylation"/>
    <property type="evidence" value="ECO:0007669"/>
    <property type="project" value="UniProtKB-KW"/>
</dbReference>
<sequence>MIGAFSRPPVTLLRRSVILSDVAWRSVAQICRSITSQSDKTSQRASTPDHRVQYNYDMFALHPKQEHYELPLVTAHELASSKTRPRSVRMLARDFIHDSLYNPHYGYFSRQAELLPSSKKHASEEVHLDAAFPFQDMRNETEFMKEVQLRYMAFEERFQAACRERERRRHKNEPTLQDRIDALTEEQKRTPWGSAERLDLARQIGRLQREQSEANVSDTEVDAMAAGQVWHTPTQLFSPHYGRALARYLVAEYKLHLFPYHELNLYELGGGAGTLAKDILDYIEANEPDVYAHTRYRIVEISARLAEQQRAKLRHHVQHGCVDVVNRDFLTWNEDVTEPCFVIALEVLDNLTHDVVRYSTDDLQPYQGVVSIDHTGDFVELWEPVQDPLIQRYLQLLSTVRPTVLPPGAPFYLGWIPRSWRHLLHKKVPFYPNLTAPHYIPTGALQMLNVLKTRFPYHRLVVSDFSSLPDALPGVHGPVVQTRHNGTMIPVTTYCVLQGFFDIFFPTDFQLLRDMYVYMMNQPDPENLAGSAPSFDMPDDYFSSTYPEAFYADASAMSATPYEDYSRPSRRSMVSSNIIPPPLIMDSRETRILSHSEFLSQYAEAKGTELRDGSNPMISWYANAILSQGKSMDLGTGSTQYENTIPLDLETLVAFAVLVLGCAFTSPQLRPIAWAARMRETSIDRMDARVGFANVRHRGGKLFGVRE</sequence>
<evidence type="ECO:0000313" key="8">
    <source>
        <dbReference type="EMBL" id="WFD21975.1"/>
    </source>
</evidence>
<evidence type="ECO:0000256" key="3">
    <source>
        <dbReference type="ARBA" id="ARBA00011935"/>
    </source>
</evidence>
<dbReference type="Proteomes" id="UP001214415">
    <property type="component" value="Chromosome 1"/>
</dbReference>
<dbReference type="Pfam" id="PF02636">
    <property type="entry name" value="Methyltransf_28"/>
    <property type="match status" value="1"/>
</dbReference>
<evidence type="ECO:0000256" key="2">
    <source>
        <dbReference type="ARBA" id="ARBA00005891"/>
    </source>
</evidence>
<name>A0AAF0EAM5_9BASI</name>
<dbReference type="InterPro" id="IPR003788">
    <property type="entry name" value="NDUFAF7"/>
</dbReference>
<dbReference type="PANTHER" id="PTHR12049:SF5">
    <property type="entry name" value="PROTEIN ARGININE METHYLTRANSFERASE NDUFAF7 HOMOLOG, MITOCHONDRIAL"/>
    <property type="match status" value="1"/>
</dbReference>
<dbReference type="SUPFAM" id="SSF53335">
    <property type="entry name" value="S-adenosyl-L-methionine-dependent methyltransferases"/>
    <property type="match status" value="1"/>
</dbReference>
<reference evidence="8" key="1">
    <citation type="submission" date="2023-03" db="EMBL/GenBank/DDBJ databases">
        <title>Mating type loci evolution in Malassezia.</title>
        <authorList>
            <person name="Coelho M.A."/>
        </authorList>
    </citation>
    <scope>NUCLEOTIDE SEQUENCE</scope>
    <source>
        <strain evidence="8">CBS 12830</strain>
    </source>
</reference>
<evidence type="ECO:0000313" key="9">
    <source>
        <dbReference type="Proteomes" id="UP001214415"/>
    </source>
</evidence>
<comment type="catalytic activity">
    <reaction evidence="7">
        <text>L-arginyl-[protein] + 2 S-adenosyl-L-methionine = N(omega),N(omega)'-dimethyl-L-arginyl-[protein] + 2 S-adenosyl-L-homocysteine + 2 H(+)</text>
        <dbReference type="Rhea" id="RHEA:48108"/>
        <dbReference type="Rhea" id="RHEA-COMP:10532"/>
        <dbReference type="Rhea" id="RHEA-COMP:11992"/>
        <dbReference type="ChEBI" id="CHEBI:15378"/>
        <dbReference type="ChEBI" id="CHEBI:29965"/>
        <dbReference type="ChEBI" id="CHEBI:57856"/>
        <dbReference type="ChEBI" id="CHEBI:59789"/>
        <dbReference type="ChEBI" id="CHEBI:88221"/>
        <dbReference type="EC" id="2.1.1.320"/>
    </reaction>
</comment>